<evidence type="ECO:0000256" key="13">
    <source>
        <dbReference type="ARBA" id="ARBA00024347"/>
    </source>
</evidence>
<feature type="domain" description="PARP-type" evidence="17">
    <location>
        <begin position="129"/>
        <end position="218"/>
    </location>
</feature>
<proteinExistence type="inferred from homology"/>
<dbReference type="InterPro" id="IPR036420">
    <property type="entry name" value="BRCT_dom_sf"/>
</dbReference>
<dbReference type="PROSITE" id="PS52007">
    <property type="entry name" value="PADR1"/>
    <property type="match status" value="1"/>
</dbReference>
<dbReference type="FunFam" id="3.90.228.10:FF:000002">
    <property type="entry name" value="Poly [ADP-ribose] polymerase"/>
    <property type="match status" value="1"/>
</dbReference>
<dbReference type="PANTHER" id="PTHR10459:SF60">
    <property type="entry name" value="POLY [ADP-RIBOSE] POLYMERASE 2"/>
    <property type="match status" value="1"/>
</dbReference>
<evidence type="ECO:0000256" key="10">
    <source>
        <dbReference type="ARBA" id="ARBA00023027"/>
    </source>
</evidence>
<dbReference type="Gene3D" id="3.30.1740.10">
    <property type="entry name" value="Zinc finger, PARP-type"/>
    <property type="match status" value="2"/>
</dbReference>
<dbReference type="SMART" id="SM01336">
    <property type="entry name" value="zf-PARP"/>
    <property type="match status" value="2"/>
</dbReference>
<dbReference type="Gene3D" id="3.90.640.80">
    <property type="match status" value="1"/>
</dbReference>
<evidence type="ECO:0000256" key="7">
    <source>
        <dbReference type="ARBA" id="ARBA00022765"/>
    </source>
</evidence>
<dbReference type="SUPFAM" id="SSF142921">
    <property type="entry name" value="WGR domain-like"/>
    <property type="match status" value="1"/>
</dbReference>
<keyword evidence="6" id="KW-0677">Repeat</keyword>
<dbReference type="InterPro" id="IPR004102">
    <property type="entry name" value="Poly(ADP-ribose)pol_reg_dom"/>
</dbReference>
<dbReference type="GO" id="GO:0003950">
    <property type="term" value="F:NAD+ poly-ADP-ribosyltransferase activity"/>
    <property type="evidence" value="ECO:0007669"/>
    <property type="project" value="UniProtKB-UniRule"/>
</dbReference>
<feature type="domain" description="PARP-type" evidence="17">
    <location>
        <begin position="8"/>
        <end position="90"/>
    </location>
</feature>
<keyword evidence="2 15" id="KW-0328">Glycosyltransferase</keyword>
<dbReference type="Gene3D" id="3.40.50.10190">
    <property type="entry name" value="BRCT domain"/>
    <property type="match status" value="1"/>
</dbReference>
<dbReference type="PROSITE" id="PS51059">
    <property type="entry name" value="PARP_CATALYTIC"/>
    <property type="match status" value="1"/>
</dbReference>
<dbReference type="InterPro" id="IPR001510">
    <property type="entry name" value="Znf_PARP"/>
</dbReference>
<evidence type="ECO:0000313" key="22">
    <source>
        <dbReference type="EMBL" id="CAG6670410.1"/>
    </source>
</evidence>
<dbReference type="GO" id="GO:1990404">
    <property type="term" value="F:NAD+-protein mono-ADP-ribosyltransferase activity"/>
    <property type="evidence" value="ECO:0007669"/>
    <property type="project" value="TreeGrafter"/>
</dbReference>
<evidence type="ECO:0000256" key="11">
    <source>
        <dbReference type="ARBA" id="ARBA00023125"/>
    </source>
</evidence>
<dbReference type="GO" id="GO:0005730">
    <property type="term" value="C:nucleolus"/>
    <property type="evidence" value="ECO:0007669"/>
    <property type="project" value="TreeGrafter"/>
</dbReference>
<organism evidence="22">
    <name type="scientific">Cacopsylla melanoneura</name>
    <dbReference type="NCBI Taxonomy" id="428564"/>
    <lineage>
        <taxon>Eukaryota</taxon>
        <taxon>Metazoa</taxon>
        <taxon>Ecdysozoa</taxon>
        <taxon>Arthropoda</taxon>
        <taxon>Hexapoda</taxon>
        <taxon>Insecta</taxon>
        <taxon>Pterygota</taxon>
        <taxon>Neoptera</taxon>
        <taxon>Paraneoptera</taxon>
        <taxon>Hemiptera</taxon>
        <taxon>Sternorrhyncha</taxon>
        <taxon>Psylloidea</taxon>
        <taxon>Psyllidae</taxon>
        <taxon>Psyllinae</taxon>
        <taxon>Cacopsylla</taxon>
    </lineage>
</organism>
<dbReference type="SUPFAM" id="SSF57716">
    <property type="entry name" value="Glucocorticoid receptor-like (DNA-binding domain)"/>
    <property type="match status" value="2"/>
</dbReference>
<dbReference type="AlphaFoldDB" id="A0A8D8SLK6"/>
<dbReference type="CDD" id="cd08001">
    <property type="entry name" value="WGR_PARP1_like"/>
    <property type="match status" value="1"/>
</dbReference>
<name>A0A8D8SLK6_9HEMI</name>
<dbReference type="InterPro" id="IPR036616">
    <property type="entry name" value="Poly(ADP-ribose)pol_reg_dom_sf"/>
</dbReference>
<dbReference type="FunFam" id="1.20.142.10:FF:000002">
    <property type="entry name" value="Poly [ADP-ribose] polymerase"/>
    <property type="match status" value="1"/>
</dbReference>
<dbReference type="SUPFAM" id="SSF47587">
    <property type="entry name" value="Domain of poly(ADP-ribose) polymerase"/>
    <property type="match status" value="1"/>
</dbReference>
<dbReference type="GO" id="GO:0016779">
    <property type="term" value="F:nucleotidyltransferase activity"/>
    <property type="evidence" value="ECO:0007669"/>
    <property type="project" value="UniProtKB-KW"/>
</dbReference>
<dbReference type="GO" id="GO:0070212">
    <property type="term" value="P:protein poly-ADP-ribosylation"/>
    <property type="evidence" value="ECO:0007669"/>
    <property type="project" value="TreeGrafter"/>
</dbReference>
<evidence type="ECO:0000256" key="9">
    <source>
        <dbReference type="ARBA" id="ARBA00022833"/>
    </source>
</evidence>
<evidence type="ECO:0000259" key="17">
    <source>
        <dbReference type="PROSITE" id="PS50064"/>
    </source>
</evidence>
<keyword evidence="11" id="KW-0238">DNA-binding</keyword>
<keyword evidence="9" id="KW-0862">Zinc</keyword>
<evidence type="ECO:0000259" key="18">
    <source>
        <dbReference type="PROSITE" id="PS50172"/>
    </source>
</evidence>
<evidence type="ECO:0000256" key="15">
    <source>
        <dbReference type="RuleBase" id="RU362114"/>
    </source>
</evidence>
<dbReference type="EC" id="2.4.2.-" evidence="15"/>
<evidence type="ECO:0000256" key="14">
    <source>
        <dbReference type="ARBA" id="ARBA00033987"/>
    </source>
</evidence>
<accession>A0A8D8SLK6</accession>
<evidence type="ECO:0000259" key="21">
    <source>
        <dbReference type="PROSITE" id="PS51977"/>
    </source>
</evidence>
<evidence type="ECO:0000259" key="19">
    <source>
        <dbReference type="PROSITE" id="PS51059"/>
    </source>
</evidence>
<dbReference type="EMBL" id="HBUF01223223">
    <property type="protein sequence ID" value="CAG6670410.1"/>
    <property type="molecule type" value="Transcribed_RNA"/>
</dbReference>
<dbReference type="GO" id="GO:0008270">
    <property type="term" value="F:zinc ion binding"/>
    <property type="evidence" value="ECO:0007669"/>
    <property type="project" value="UniProtKB-KW"/>
</dbReference>
<dbReference type="Pfam" id="PF02877">
    <property type="entry name" value="PARP_reg"/>
    <property type="match status" value="1"/>
</dbReference>
<evidence type="ECO:0000256" key="3">
    <source>
        <dbReference type="ARBA" id="ARBA00022679"/>
    </source>
</evidence>
<dbReference type="InterPro" id="IPR050800">
    <property type="entry name" value="ARTD/PARP"/>
</dbReference>
<dbReference type="PROSITE" id="PS50172">
    <property type="entry name" value="BRCT"/>
    <property type="match status" value="1"/>
</dbReference>
<sequence length="1071" mass="118516">MSKHNKPFETDYAKSNRASCKGCKATITQGTLRLAVMVQSPFFDGKTPKWFHEKCFWAKNRPKAFLDIHNVSSLKHDDQELIKSKILGTESPADDGDADTPKSNSKAKAAKGKGKKRPNKEISNACNDFTIQYSLSNRAVCRGCQAKIAKDDIRVAKKNYESEQGRMLGGIDEWYHLACFAKLRTDLEFPHSGENIPGFDALSKSDREMTKKILPDMKSSSSNVKKEEADETDGPTMSKKAKTESSAAYKKQTDKLHKTLDIVKTMKRVDVDSLLDANEVQVPKNKGESQTLLADHLMFGLLKACPKCKGEGKYEMVPDEGYRCKNVYKADAKVGIDLSELAESAKRITCNFLTRDPDRVQFLIPNDYVEKYPALKAYKQKKGKKLEKKIFPEGSPSATTSSSGVSAPAGPSGIVKSEPGSSGIGAPLVQRHLPLKDMLFYIHVSAMSSAAAKQKLTKEIINLGGDVTSEIKTYLAAAIATKTAVDSVVGDDEMESKSSGKGVRAMETIEEMNIHVVPSKFVKDAAKVKPGDNAAELLEKMNLAPWASDLQSRIKMAGEEKLKSMEKSKSYKSKGGKVKLTVQDGLAVDPDSGLADTCELVKFGDKYLTAAMSKTDVAAGKNSYYKLQVLKSKIHKNKYHLFRSWGRIGTVIGGQKIQDYKSVDEAFEDFDEIFEKETGNSWLEPYTPIQGKMILLDVKYDGGVKKEAEVAADVKCTLDDAVQTLIKLLFDEKAMTATLAEYELDMDQMPLGKLTASHLSKGYTILTKIMEVLEKDSVSDSDRNDVIMHMTSAFYTCIPHSFGLQNPPLLDSKEMVIQKINMIDAMTQIDVAYTIKQASNESGVHPLMNCYEKLKADIKILDPSHEQYSLIQKYVSNTHAKTHRQYSLNILDVFQVSRVGEDKRFKPMAKLGNKQLLWHGSRLTNFASIISKGLCIAPPEAPVTGYMFGKGIYFADSVSKSANYCMTSSSNNVGLLLLCEVALGNVLKKTQAEFVTKLPAGYQSVQGQGRSVPKAEESIVIEKDLTVPLGTLADLPRDEAKNLSLLYNEFIVYDPAQVKIRYILKVKFDYL</sequence>
<evidence type="ECO:0000256" key="4">
    <source>
        <dbReference type="ARBA" id="ARBA00022695"/>
    </source>
</evidence>
<feature type="domain" description="PARP alpha-helical" evidence="20">
    <location>
        <begin position="715"/>
        <end position="837"/>
    </location>
</feature>
<dbReference type="Pfam" id="PF00645">
    <property type="entry name" value="zf-PARP"/>
    <property type="match status" value="2"/>
</dbReference>
<evidence type="ECO:0000256" key="5">
    <source>
        <dbReference type="ARBA" id="ARBA00022723"/>
    </source>
</evidence>
<dbReference type="Pfam" id="PF00644">
    <property type="entry name" value="PARP"/>
    <property type="match status" value="1"/>
</dbReference>
<feature type="domain" description="BRCT" evidence="18">
    <location>
        <begin position="430"/>
        <end position="524"/>
    </location>
</feature>
<dbReference type="InterPro" id="IPR049296">
    <property type="entry name" value="PARP1-like_PADR1_N"/>
</dbReference>
<keyword evidence="12" id="KW-0539">Nucleus</keyword>
<feature type="compositionally biased region" description="Low complexity" evidence="16">
    <location>
        <begin position="394"/>
        <end position="413"/>
    </location>
</feature>
<dbReference type="Gene3D" id="1.20.142.10">
    <property type="entry name" value="Poly(ADP-ribose) polymerase, regulatory domain"/>
    <property type="match status" value="1"/>
</dbReference>
<dbReference type="PROSITE" id="PS50064">
    <property type="entry name" value="ZF_PARP_2"/>
    <property type="match status" value="2"/>
</dbReference>
<feature type="region of interest" description="Disordered" evidence="16">
    <location>
        <begin position="391"/>
        <end position="421"/>
    </location>
</feature>
<evidence type="ECO:0000256" key="6">
    <source>
        <dbReference type="ARBA" id="ARBA00022737"/>
    </source>
</evidence>
<dbReference type="PROSITE" id="PS51977">
    <property type="entry name" value="WGR"/>
    <property type="match status" value="1"/>
</dbReference>
<feature type="region of interest" description="Disordered" evidence="16">
    <location>
        <begin position="85"/>
        <end position="121"/>
    </location>
</feature>
<dbReference type="InterPro" id="IPR012317">
    <property type="entry name" value="Poly(ADP-ribose)pol_cat_dom"/>
</dbReference>
<dbReference type="InterPro" id="IPR036930">
    <property type="entry name" value="WGR_dom_sf"/>
</dbReference>
<evidence type="ECO:0000256" key="2">
    <source>
        <dbReference type="ARBA" id="ARBA00022676"/>
    </source>
</evidence>
<evidence type="ECO:0000259" key="20">
    <source>
        <dbReference type="PROSITE" id="PS51060"/>
    </source>
</evidence>
<evidence type="ECO:0000256" key="16">
    <source>
        <dbReference type="SAM" id="MobiDB-lite"/>
    </source>
</evidence>
<keyword evidence="5" id="KW-0479">Metal-binding</keyword>
<dbReference type="InterPro" id="IPR036957">
    <property type="entry name" value="Znf_PARP_sf"/>
</dbReference>
<dbReference type="Pfam" id="PF05406">
    <property type="entry name" value="WGR"/>
    <property type="match status" value="1"/>
</dbReference>
<evidence type="ECO:0000256" key="8">
    <source>
        <dbReference type="ARBA" id="ARBA00022771"/>
    </source>
</evidence>
<dbReference type="GO" id="GO:0006302">
    <property type="term" value="P:double-strand break repair"/>
    <property type="evidence" value="ECO:0007669"/>
    <property type="project" value="TreeGrafter"/>
</dbReference>
<dbReference type="GO" id="GO:0003677">
    <property type="term" value="F:DNA binding"/>
    <property type="evidence" value="ECO:0007669"/>
    <property type="project" value="UniProtKB-KW"/>
</dbReference>
<feature type="domain" description="WGR" evidence="21">
    <location>
        <begin position="597"/>
        <end position="700"/>
    </location>
</feature>
<dbReference type="Pfam" id="PF21728">
    <property type="entry name" value="PADR1_N"/>
    <property type="match status" value="1"/>
</dbReference>
<comment type="subcellular location">
    <subcellularLocation>
        <location evidence="1">Nucleus</location>
    </subcellularLocation>
</comment>
<dbReference type="CDD" id="cd01437">
    <property type="entry name" value="parp_like"/>
    <property type="match status" value="1"/>
</dbReference>
<dbReference type="PROSITE" id="PS51060">
    <property type="entry name" value="PARP_ALPHA_HD"/>
    <property type="match status" value="1"/>
</dbReference>
<feature type="domain" description="PARP catalytic" evidence="19">
    <location>
        <begin position="845"/>
        <end position="1071"/>
    </location>
</feature>
<protein>
    <recommendedName>
        <fullName evidence="15">Poly [ADP-ribose] polymerase</fullName>
        <shortName evidence="15">PARP</shortName>
        <ecNumber evidence="15">2.4.2.-</ecNumber>
    </recommendedName>
</protein>
<keyword evidence="7" id="KW-0013">ADP-ribosylation</keyword>
<feature type="region of interest" description="Disordered" evidence="16">
    <location>
        <begin position="214"/>
        <end position="249"/>
    </location>
</feature>
<keyword evidence="8" id="KW-0863">Zinc-finger</keyword>
<dbReference type="SMART" id="SM00773">
    <property type="entry name" value="WGR"/>
    <property type="match status" value="1"/>
</dbReference>
<dbReference type="PANTHER" id="PTHR10459">
    <property type="entry name" value="DNA LIGASE"/>
    <property type="match status" value="1"/>
</dbReference>
<keyword evidence="10 15" id="KW-0520">NAD</keyword>
<keyword evidence="3 15" id="KW-0808">Transferase</keyword>
<comment type="similarity">
    <text evidence="13">Belongs to the ARTD/PARP family.</text>
</comment>
<dbReference type="Gene3D" id="3.90.228.10">
    <property type="match status" value="1"/>
</dbReference>
<comment type="catalytic activity">
    <reaction evidence="14">
        <text>NAD(+) + (ADP-D-ribosyl)n-acceptor = nicotinamide + (ADP-D-ribosyl)n+1-acceptor + H(+).</text>
        <dbReference type="EC" id="2.4.2.30"/>
    </reaction>
</comment>
<keyword evidence="4" id="KW-0548">Nucleotidyltransferase</keyword>
<evidence type="ECO:0000256" key="1">
    <source>
        <dbReference type="ARBA" id="ARBA00004123"/>
    </source>
</evidence>
<dbReference type="InterPro" id="IPR008893">
    <property type="entry name" value="WGR_domain"/>
</dbReference>
<dbReference type="SUPFAM" id="SSF56399">
    <property type="entry name" value="ADP-ribosylation"/>
    <property type="match status" value="1"/>
</dbReference>
<evidence type="ECO:0000256" key="12">
    <source>
        <dbReference type="ARBA" id="ARBA00023242"/>
    </source>
</evidence>
<reference evidence="22" key="1">
    <citation type="submission" date="2021-05" db="EMBL/GenBank/DDBJ databases">
        <authorList>
            <person name="Alioto T."/>
            <person name="Alioto T."/>
            <person name="Gomez Garrido J."/>
        </authorList>
    </citation>
    <scope>NUCLEOTIDE SEQUENCE</scope>
</reference>
<feature type="compositionally biased region" description="Basic residues" evidence="16">
    <location>
        <begin position="108"/>
        <end position="118"/>
    </location>
</feature>
<dbReference type="InterPro" id="IPR001357">
    <property type="entry name" value="BRCT_dom"/>
</dbReference>